<dbReference type="InterPro" id="IPR008966">
    <property type="entry name" value="Adhesion_dom_sf"/>
</dbReference>
<dbReference type="PANTHER" id="PTHR33420">
    <property type="entry name" value="FIMBRIAL SUBUNIT ELFA-RELATED"/>
    <property type="match status" value="1"/>
</dbReference>
<evidence type="ECO:0000313" key="7">
    <source>
        <dbReference type="EMBL" id="OBX10921.1"/>
    </source>
</evidence>
<evidence type="ECO:0000259" key="6">
    <source>
        <dbReference type="Pfam" id="PF00419"/>
    </source>
</evidence>
<dbReference type="InterPro" id="IPR050263">
    <property type="entry name" value="Bact_Fimbrial_Adh_Pro"/>
</dbReference>
<dbReference type="AlphaFoldDB" id="A0AB36E5W1"/>
<reference evidence="7 8" key="1">
    <citation type="submission" date="2014-11" db="EMBL/GenBank/DDBJ databases">
        <title>Pan-genome of Gallibacterium spp.</title>
        <authorList>
            <person name="Kudirkiene E."/>
            <person name="Bojesen A.M."/>
        </authorList>
    </citation>
    <scope>NUCLEOTIDE SEQUENCE [LARGE SCALE GENOMIC DNA]</scope>
    <source>
        <strain evidence="7 8">18469/18</strain>
    </source>
</reference>
<dbReference type="InterPro" id="IPR000259">
    <property type="entry name" value="Adhesion_dom_fimbrial"/>
</dbReference>
<dbReference type="Gene3D" id="2.60.40.1090">
    <property type="entry name" value="Fimbrial-type adhesion domain"/>
    <property type="match status" value="1"/>
</dbReference>
<evidence type="ECO:0000256" key="4">
    <source>
        <dbReference type="ARBA" id="ARBA00023263"/>
    </source>
</evidence>
<keyword evidence="3 5" id="KW-0732">Signal</keyword>
<evidence type="ECO:0000256" key="1">
    <source>
        <dbReference type="ARBA" id="ARBA00004561"/>
    </source>
</evidence>
<dbReference type="RefSeq" id="WP_066111699.1">
    <property type="nucleotide sequence ID" value="NZ_CP103875.1"/>
</dbReference>
<dbReference type="GO" id="GO:0009289">
    <property type="term" value="C:pilus"/>
    <property type="evidence" value="ECO:0007669"/>
    <property type="project" value="UniProtKB-SubCell"/>
</dbReference>
<dbReference type="GO" id="GO:0043709">
    <property type="term" value="P:cell adhesion involved in single-species biofilm formation"/>
    <property type="evidence" value="ECO:0007669"/>
    <property type="project" value="TreeGrafter"/>
</dbReference>
<dbReference type="InterPro" id="IPR036937">
    <property type="entry name" value="Adhesion_dom_fimbrial_sf"/>
</dbReference>
<gene>
    <name evidence="7" type="ORF">QV09_03960</name>
</gene>
<dbReference type="Proteomes" id="UP000092527">
    <property type="component" value="Unassembled WGS sequence"/>
</dbReference>
<sequence>MKSKQLLIRLVGVMLLLQQYAVANDYDIVRSFNGTKIGSKITYQGRLSTNILNDFCQKSDNLPYGVWLEVKYDTVSENESILQRTYFLDSLTVTTKTESKNIRGGWNDTYQSIKSSVQGSTYLDLNITFQKNENTISQGESPIKVGNRVFDMTINCYKRTSDNSSSGNSSSGDFGSKNNLLTTKAGGIRIQIISNNNIQFFTKTCTLTNDSKNQAITLNQAHLRDLTNGREVFGGSFPINLDCQGNSGVNTAYISFTDANNTANTTQILSLAQSSSARNVGLKIYDQNDSVNAITYGPTTLPFASTNDSNVKKFGDIQSSTGILPKTYKIYYVKSGNATVSPGSVNAKMIYNLYYK</sequence>
<protein>
    <recommendedName>
        <fullName evidence="6">Fimbrial-type adhesion domain-containing protein</fullName>
    </recommendedName>
</protein>
<accession>A0AB36E5W1</accession>
<dbReference type="PANTHER" id="PTHR33420:SF3">
    <property type="entry name" value="FIMBRIAL SUBUNIT ELFA"/>
    <property type="match status" value="1"/>
</dbReference>
<evidence type="ECO:0000256" key="5">
    <source>
        <dbReference type="SAM" id="SignalP"/>
    </source>
</evidence>
<evidence type="ECO:0000313" key="8">
    <source>
        <dbReference type="Proteomes" id="UP000092527"/>
    </source>
</evidence>
<evidence type="ECO:0000256" key="3">
    <source>
        <dbReference type="ARBA" id="ARBA00022729"/>
    </source>
</evidence>
<name>A0AB36E5W1_9PAST</name>
<evidence type="ECO:0000256" key="2">
    <source>
        <dbReference type="ARBA" id="ARBA00006671"/>
    </source>
</evidence>
<dbReference type="SUPFAM" id="SSF49401">
    <property type="entry name" value="Bacterial adhesins"/>
    <property type="match status" value="1"/>
</dbReference>
<dbReference type="Pfam" id="PF00419">
    <property type="entry name" value="Fimbrial"/>
    <property type="match status" value="1"/>
</dbReference>
<proteinExistence type="inferred from homology"/>
<keyword evidence="4" id="KW-0281">Fimbrium</keyword>
<comment type="similarity">
    <text evidence="2">Belongs to the fimbrial protein family.</text>
</comment>
<comment type="caution">
    <text evidence="7">The sequence shown here is derived from an EMBL/GenBank/DDBJ whole genome shotgun (WGS) entry which is preliminary data.</text>
</comment>
<feature type="signal peptide" evidence="5">
    <location>
        <begin position="1"/>
        <end position="23"/>
    </location>
</feature>
<comment type="subcellular location">
    <subcellularLocation>
        <location evidence="1">Fimbrium</location>
    </subcellularLocation>
</comment>
<dbReference type="EMBL" id="JTJU01000020">
    <property type="protein sequence ID" value="OBX10921.1"/>
    <property type="molecule type" value="Genomic_DNA"/>
</dbReference>
<organism evidence="7 8">
    <name type="scientific">Gallibacterium salpingitidis</name>
    <dbReference type="NCBI Taxonomy" id="505341"/>
    <lineage>
        <taxon>Bacteria</taxon>
        <taxon>Pseudomonadati</taxon>
        <taxon>Pseudomonadota</taxon>
        <taxon>Gammaproteobacteria</taxon>
        <taxon>Pasteurellales</taxon>
        <taxon>Pasteurellaceae</taxon>
        <taxon>Gallibacterium</taxon>
    </lineage>
</organism>
<feature type="chain" id="PRO_5044277017" description="Fimbrial-type adhesion domain-containing protein" evidence="5">
    <location>
        <begin position="24"/>
        <end position="356"/>
    </location>
</feature>
<feature type="domain" description="Fimbrial-type adhesion" evidence="6">
    <location>
        <begin position="202"/>
        <end position="356"/>
    </location>
</feature>